<dbReference type="KEGG" id="acm:AciX9_1528"/>
<reference evidence="2" key="1">
    <citation type="submission" date="2011-01" db="EMBL/GenBank/DDBJ databases">
        <title>Complete sequence of chromosome of Acidobacterium sp. MP5ACTX9.</title>
        <authorList>
            <consortium name="US DOE Joint Genome Institute"/>
            <person name="Lucas S."/>
            <person name="Copeland A."/>
            <person name="Lapidus A."/>
            <person name="Cheng J.-F."/>
            <person name="Goodwin L."/>
            <person name="Pitluck S."/>
            <person name="Teshima H."/>
            <person name="Detter J.C."/>
            <person name="Han C."/>
            <person name="Tapia R."/>
            <person name="Land M."/>
            <person name="Hauser L."/>
            <person name="Kyrpides N."/>
            <person name="Ivanova N."/>
            <person name="Ovchinnikova G."/>
            <person name="Pagani I."/>
            <person name="Rawat S.R."/>
            <person name="Mannisto M."/>
            <person name="Haggblom M.M."/>
            <person name="Woyke T."/>
        </authorList>
    </citation>
    <scope>NUCLEOTIDE SEQUENCE [LARGE SCALE GENOMIC DNA]</scope>
    <source>
        <strain evidence="2">MP5ACTX9</strain>
    </source>
</reference>
<dbReference type="PaxDb" id="1198114-AciX9_1528"/>
<dbReference type="RefSeq" id="WP_013579900.1">
    <property type="nucleotide sequence ID" value="NC_015064.1"/>
</dbReference>
<organism evidence="2">
    <name type="scientific">Granulicella tundricola (strain ATCC BAA-1859 / DSM 23138 / MP5ACTX9)</name>
    <dbReference type="NCBI Taxonomy" id="1198114"/>
    <lineage>
        <taxon>Bacteria</taxon>
        <taxon>Pseudomonadati</taxon>
        <taxon>Acidobacteriota</taxon>
        <taxon>Terriglobia</taxon>
        <taxon>Terriglobales</taxon>
        <taxon>Acidobacteriaceae</taxon>
        <taxon>Granulicella</taxon>
    </lineage>
</organism>
<sequence>MNNAHPSAKQDNLGTPRTKAELLFLMGSMQDLVCHLLMRNQQLRMALQKREFEICTIDDSAA</sequence>
<evidence type="ECO:0000313" key="1">
    <source>
        <dbReference type="EMBL" id="ADW68581.1"/>
    </source>
</evidence>
<name>E8WX20_GRATM</name>
<accession>E8WX20</accession>
<evidence type="ECO:0000313" key="2">
    <source>
        <dbReference type="Proteomes" id="UP000000343"/>
    </source>
</evidence>
<dbReference type="AlphaFoldDB" id="E8WX20"/>
<dbReference type="HOGENOM" id="CLU_2897881_0_0_0"/>
<keyword evidence="2" id="KW-1185">Reference proteome</keyword>
<dbReference type="EMBL" id="CP002480">
    <property type="protein sequence ID" value="ADW68581.1"/>
    <property type="molecule type" value="Genomic_DNA"/>
</dbReference>
<gene>
    <name evidence="1" type="ordered locus">AciX9_1528</name>
</gene>
<proteinExistence type="predicted"/>
<protein>
    <submittedName>
        <fullName evidence="1">Uncharacterized protein</fullName>
    </submittedName>
</protein>
<dbReference type="Proteomes" id="UP000000343">
    <property type="component" value="Chromosome"/>
</dbReference>